<organism evidence="1">
    <name type="scientific">Pseudomonas aeruginosa</name>
    <dbReference type="NCBI Taxonomy" id="287"/>
    <lineage>
        <taxon>Bacteria</taxon>
        <taxon>Pseudomonadati</taxon>
        <taxon>Pseudomonadota</taxon>
        <taxon>Gammaproteobacteria</taxon>
        <taxon>Pseudomonadales</taxon>
        <taxon>Pseudomonadaceae</taxon>
        <taxon>Pseudomonas</taxon>
    </lineage>
</organism>
<dbReference type="GO" id="GO:0003824">
    <property type="term" value="F:catalytic activity"/>
    <property type="evidence" value="ECO:0007669"/>
    <property type="project" value="UniProtKB-ARBA"/>
</dbReference>
<reference evidence="1" key="1">
    <citation type="submission" date="2019-09" db="EMBL/GenBank/DDBJ databases">
        <authorList>
            <person name="Gross C."/>
            <person name="Bohn E."/>
        </authorList>
    </citation>
    <scope>NUCLEOTIDE SEQUENCE</scope>
    <source>
        <strain evidence="1">ID40</strain>
    </source>
</reference>
<gene>
    <name evidence="1" type="ORF">TUEID40_05132</name>
</gene>
<sequence length="33" mass="3750">MARILTITLNPALDLTVRLRQLELGRLTAARRC</sequence>
<dbReference type="EMBL" id="LR700248">
    <property type="protein sequence ID" value="VVH83935.1"/>
    <property type="molecule type" value="Genomic_DNA"/>
</dbReference>
<dbReference type="Gene3D" id="3.40.1190.20">
    <property type="match status" value="1"/>
</dbReference>
<proteinExistence type="predicted"/>
<name>A0A5E5R6I4_PSEAI</name>
<evidence type="ECO:0000313" key="1">
    <source>
        <dbReference type="EMBL" id="VVH83935.1"/>
    </source>
</evidence>
<dbReference type="InterPro" id="IPR029056">
    <property type="entry name" value="Ribokinase-like"/>
</dbReference>
<accession>A0A5E5R6I4</accession>
<protein>
    <recommendedName>
        <fullName evidence="2">1-phosphofructokinase</fullName>
    </recommendedName>
</protein>
<dbReference type="AlphaFoldDB" id="A0A5E5R6I4"/>
<evidence type="ECO:0008006" key="2">
    <source>
        <dbReference type="Google" id="ProtNLM"/>
    </source>
</evidence>